<comment type="caution">
    <text evidence="2">The sequence shown here is derived from an EMBL/GenBank/DDBJ whole genome shotgun (WGS) entry which is preliminary data.</text>
</comment>
<dbReference type="PANTHER" id="PTHR16134">
    <property type="entry name" value="F-BOX/TPR REPEAT PROTEIN POF3"/>
    <property type="match status" value="1"/>
</dbReference>
<evidence type="ECO:0000313" key="3">
    <source>
        <dbReference type="Proteomes" id="UP000824782"/>
    </source>
</evidence>
<dbReference type="Proteomes" id="UP000824782">
    <property type="component" value="Unassembled WGS sequence"/>
</dbReference>
<dbReference type="Gene3D" id="3.80.10.10">
    <property type="entry name" value="Ribonuclease Inhibitor"/>
    <property type="match status" value="1"/>
</dbReference>
<evidence type="ECO:0000313" key="2">
    <source>
        <dbReference type="EMBL" id="KAG8539255.1"/>
    </source>
</evidence>
<dbReference type="GO" id="GO:0019005">
    <property type="term" value="C:SCF ubiquitin ligase complex"/>
    <property type="evidence" value="ECO:0007669"/>
    <property type="project" value="TreeGrafter"/>
</dbReference>
<reference evidence="2" key="1">
    <citation type="thesis" date="2020" institute="ProQuest LLC" country="789 East Eisenhower Parkway, Ann Arbor, MI, USA">
        <title>Comparative Genomics and Chromosome Evolution.</title>
        <authorList>
            <person name="Mudd A.B."/>
        </authorList>
    </citation>
    <scope>NUCLEOTIDE SEQUENCE</scope>
    <source>
        <strain evidence="2">237g6f4</strain>
        <tissue evidence="2">Blood</tissue>
    </source>
</reference>
<accession>A0AAV6YWA5</accession>
<name>A0AAV6YWA5_ENGPU</name>
<dbReference type="PANTHER" id="PTHR16134:SF148">
    <property type="entry name" value="S-PHASE KINASE-ASSOCIATED PROTEIN 2, ISOFORM A"/>
    <property type="match status" value="1"/>
</dbReference>
<dbReference type="InterPro" id="IPR032675">
    <property type="entry name" value="LRR_dom_sf"/>
</dbReference>
<protein>
    <recommendedName>
        <fullName evidence="1">F-box/LRR-repeat protein 15-like leucin rich repeat domain-containing protein</fullName>
    </recommendedName>
</protein>
<dbReference type="EMBL" id="WNYA01015489">
    <property type="protein sequence ID" value="KAG8539255.1"/>
    <property type="molecule type" value="Genomic_DNA"/>
</dbReference>
<dbReference type="InterPro" id="IPR057207">
    <property type="entry name" value="FBXL15_LRR"/>
</dbReference>
<keyword evidence="3" id="KW-1185">Reference proteome</keyword>
<proteinExistence type="predicted"/>
<dbReference type="Pfam" id="PF25372">
    <property type="entry name" value="DUF7885"/>
    <property type="match status" value="1"/>
</dbReference>
<feature type="non-terminal residue" evidence="2">
    <location>
        <position position="1"/>
    </location>
</feature>
<dbReference type="SUPFAM" id="SSF52047">
    <property type="entry name" value="RNI-like"/>
    <property type="match status" value="1"/>
</dbReference>
<dbReference type="AlphaFoldDB" id="A0AAV6YWA5"/>
<feature type="domain" description="F-box/LRR-repeat protein 15-like leucin rich repeat" evidence="1">
    <location>
        <begin position="157"/>
        <end position="272"/>
    </location>
</feature>
<organism evidence="2 3">
    <name type="scientific">Engystomops pustulosus</name>
    <name type="common">Tungara frog</name>
    <name type="synonym">Physalaemus pustulosus</name>
    <dbReference type="NCBI Taxonomy" id="76066"/>
    <lineage>
        <taxon>Eukaryota</taxon>
        <taxon>Metazoa</taxon>
        <taxon>Chordata</taxon>
        <taxon>Craniata</taxon>
        <taxon>Vertebrata</taxon>
        <taxon>Euteleostomi</taxon>
        <taxon>Amphibia</taxon>
        <taxon>Batrachia</taxon>
        <taxon>Anura</taxon>
        <taxon>Neobatrachia</taxon>
        <taxon>Hyloidea</taxon>
        <taxon>Leptodactylidae</taxon>
        <taxon>Leiuperinae</taxon>
        <taxon>Engystomops</taxon>
    </lineage>
</organism>
<sequence length="289" mass="33219">RFLFFSLRVCKRWKTLILDKSLWRCVDLTPFKLNSKIFWHLVRHWFGSSLQTLKVKGLLNSVNNQEFLTPAVLQVFEKRFPNLEHLHLQETNLRFLSYDCLPSTLKTLELSECEIPLAWFTPSTTNTKALPKLDTLIVNRVPSFSSRHLKSICSQCDLKTLRLFGTYRVNDTGFQNAVPHLKGLEHFKLEWCKITNITLHLIGCHLKRLRTLAIIEVNNLTDEGLACLSGLKALERLWLEGCFSFSPTCIVSVCAGLPVLNYLHLDGAYYRDQIEDIQKGLPHCTVSST</sequence>
<gene>
    <name evidence="2" type="ORF">GDO81_021161</name>
</gene>
<dbReference type="GO" id="GO:0031146">
    <property type="term" value="P:SCF-dependent proteasomal ubiquitin-dependent protein catabolic process"/>
    <property type="evidence" value="ECO:0007669"/>
    <property type="project" value="TreeGrafter"/>
</dbReference>
<evidence type="ECO:0000259" key="1">
    <source>
        <dbReference type="Pfam" id="PF25372"/>
    </source>
</evidence>